<proteinExistence type="predicted"/>
<feature type="domain" description="Transposase IS204/IS1001/IS1096/IS1165 DDE" evidence="1">
    <location>
        <begin position="5"/>
        <end position="143"/>
    </location>
</feature>
<dbReference type="EMBL" id="JACJKS010000068">
    <property type="protein sequence ID" value="MBM6949557.1"/>
    <property type="molecule type" value="Genomic_DNA"/>
</dbReference>
<gene>
    <name evidence="2" type="ORF">H6A20_13095</name>
</gene>
<organism evidence="2 3">
    <name type="scientific">Mordavella massiliensis</name>
    <dbReference type="NCBI Taxonomy" id="1871024"/>
    <lineage>
        <taxon>Bacteria</taxon>
        <taxon>Bacillati</taxon>
        <taxon>Bacillota</taxon>
        <taxon>Clostridia</taxon>
        <taxon>Eubacteriales</taxon>
        <taxon>Clostridiaceae</taxon>
        <taxon>Mordavella</taxon>
    </lineage>
</organism>
<dbReference type="Pfam" id="PF01610">
    <property type="entry name" value="DDE_Tnp_ISL3"/>
    <property type="match status" value="1"/>
</dbReference>
<dbReference type="AlphaFoldDB" id="A0A938XEH2"/>
<dbReference type="Proteomes" id="UP000705508">
    <property type="component" value="Unassembled WGS sequence"/>
</dbReference>
<reference evidence="2" key="1">
    <citation type="submission" date="2020-08" db="EMBL/GenBank/DDBJ databases">
        <authorList>
            <person name="Cejkova D."/>
            <person name="Kubasova T."/>
            <person name="Jahodarova E."/>
            <person name="Rychlik I."/>
        </authorList>
    </citation>
    <scope>NUCLEOTIDE SEQUENCE</scope>
    <source>
        <strain evidence="2">An582</strain>
    </source>
</reference>
<sequence length="167" mass="19727">LPETLCIDEFNGNSGIWSKKHHRWYRNKYHCNVSDGDAHAVIDILDQTSGVYLAKYFRQFSKDQREHVKYFCCDMSNGFVSMAKSVFPRAKICIDPFHVVQRLNKMADDVRKRYQHQFQDTGDTESYKKVKGIIRLLKTSEFNQVSYWGSRYNENRQRLKDAFEVAP</sequence>
<name>A0A938XEH2_9CLOT</name>
<protein>
    <submittedName>
        <fullName evidence="2">Transposase</fullName>
    </submittedName>
</protein>
<feature type="non-terminal residue" evidence="2">
    <location>
        <position position="167"/>
    </location>
</feature>
<dbReference type="InterPro" id="IPR047951">
    <property type="entry name" value="Transpos_ISL3"/>
</dbReference>
<accession>A0A938XEH2</accession>
<evidence type="ECO:0000313" key="3">
    <source>
        <dbReference type="Proteomes" id="UP000705508"/>
    </source>
</evidence>
<dbReference type="PANTHER" id="PTHR33498:SF1">
    <property type="entry name" value="TRANSPOSASE FOR INSERTION SEQUENCE ELEMENT IS1557"/>
    <property type="match status" value="1"/>
</dbReference>
<dbReference type="InterPro" id="IPR002560">
    <property type="entry name" value="Transposase_DDE"/>
</dbReference>
<evidence type="ECO:0000259" key="1">
    <source>
        <dbReference type="Pfam" id="PF01610"/>
    </source>
</evidence>
<feature type="non-terminal residue" evidence="2">
    <location>
        <position position="1"/>
    </location>
</feature>
<reference evidence="2" key="2">
    <citation type="journal article" date="2021" name="Sci. Rep.">
        <title>The distribution of antibiotic resistance genes in chicken gut microbiota commensals.</title>
        <authorList>
            <person name="Juricova H."/>
            <person name="Matiasovicova J."/>
            <person name="Kubasova T."/>
            <person name="Cejkova D."/>
            <person name="Rychlik I."/>
        </authorList>
    </citation>
    <scope>NUCLEOTIDE SEQUENCE</scope>
    <source>
        <strain evidence="2">An582</strain>
    </source>
</reference>
<comment type="caution">
    <text evidence="2">The sequence shown here is derived from an EMBL/GenBank/DDBJ whole genome shotgun (WGS) entry which is preliminary data.</text>
</comment>
<dbReference type="RefSeq" id="WP_204907539.1">
    <property type="nucleotide sequence ID" value="NZ_JACJKS010000068.1"/>
</dbReference>
<dbReference type="PANTHER" id="PTHR33498">
    <property type="entry name" value="TRANSPOSASE FOR INSERTION SEQUENCE ELEMENT IS1557"/>
    <property type="match status" value="1"/>
</dbReference>
<evidence type="ECO:0000313" key="2">
    <source>
        <dbReference type="EMBL" id="MBM6949557.1"/>
    </source>
</evidence>